<comment type="caution">
    <text evidence="3">The sequence shown here is derived from an EMBL/GenBank/DDBJ whole genome shotgun (WGS) entry which is preliminary data.</text>
</comment>
<evidence type="ECO:0000313" key="4">
    <source>
        <dbReference type="Proteomes" id="UP001549920"/>
    </source>
</evidence>
<feature type="region of interest" description="Disordered" evidence="2">
    <location>
        <begin position="1"/>
        <end position="50"/>
    </location>
</feature>
<keyword evidence="1" id="KW-0175">Coiled coil</keyword>
<protein>
    <submittedName>
        <fullName evidence="3">Uncharacterized protein</fullName>
    </submittedName>
</protein>
<feature type="coiled-coil region" evidence="1">
    <location>
        <begin position="90"/>
        <end position="131"/>
    </location>
</feature>
<reference evidence="3 4" key="1">
    <citation type="submission" date="2024-06" db="EMBL/GenBank/DDBJ databases">
        <title>A chromosome-level genome assembly of beet webworm, Loxostege sticticalis.</title>
        <authorList>
            <person name="Zhang Y."/>
        </authorList>
    </citation>
    <scope>NUCLEOTIDE SEQUENCE [LARGE SCALE GENOMIC DNA]</scope>
    <source>
        <strain evidence="3">AQ026</strain>
        <tissue evidence="3">Whole body</tissue>
    </source>
</reference>
<feature type="compositionally biased region" description="Polar residues" evidence="2">
    <location>
        <begin position="24"/>
        <end position="38"/>
    </location>
</feature>
<proteinExistence type="predicted"/>
<name>A0ABR3GYG4_LOXSC</name>
<evidence type="ECO:0000256" key="2">
    <source>
        <dbReference type="SAM" id="MobiDB-lite"/>
    </source>
</evidence>
<keyword evidence="4" id="KW-1185">Reference proteome</keyword>
<sequence>MNLQRTPPQATLTGASGSGGGSTPNLTTIDYDSTGNVNTRKRKERSEQEEYKNDFENFRSEIMNFFKEFAATQNSNSSIIREEITIKSITENYAQQLEQVKEDIKNIKNDYSMTQEKMKNLEKEISDIKSADCSDNLTSKSSLPCQEHLILELQERSEGAKNLVVTGITEINDKNYNTRGNHDIEEFMNLVTYIPGKDRPLKICFDDGVTPKLLLKNKAKFPENMRIYYDQTPAQKNHLQTVKNELKKRLENGETDLIIKYIKGIPRIVKDKINKKN</sequence>
<accession>A0ABR3GYG4</accession>
<dbReference type="Proteomes" id="UP001549920">
    <property type="component" value="Unassembled WGS sequence"/>
</dbReference>
<gene>
    <name evidence="3" type="ORF">ABMA27_016976</name>
</gene>
<dbReference type="EMBL" id="JBEUOH010000064">
    <property type="protein sequence ID" value="KAL0852557.1"/>
    <property type="molecule type" value="Genomic_DNA"/>
</dbReference>
<evidence type="ECO:0000313" key="3">
    <source>
        <dbReference type="EMBL" id="KAL0852557.1"/>
    </source>
</evidence>
<organism evidence="3 4">
    <name type="scientific">Loxostege sticticalis</name>
    <name type="common">Beet webworm moth</name>
    <dbReference type="NCBI Taxonomy" id="481309"/>
    <lineage>
        <taxon>Eukaryota</taxon>
        <taxon>Metazoa</taxon>
        <taxon>Ecdysozoa</taxon>
        <taxon>Arthropoda</taxon>
        <taxon>Hexapoda</taxon>
        <taxon>Insecta</taxon>
        <taxon>Pterygota</taxon>
        <taxon>Neoptera</taxon>
        <taxon>Endopterygota</taxon>
        <taxon>Lepidoptera</taxon>
        <taxon>Glossata</taxon>
        <taxon>Ditrysia</taxon>
        <taxon>Pyraloidea</taxon>
        <taxon>Crambidae</taxon>
        <taxon>Pyraustinae</taxon>
        <taxon>Loxostege</taxon>
    </lineage>
</organism>
<evidence type="ECO:0000256" key="1">
    <source>
        <dbReference type="SAM" id="Coils"/>
    </source>
</evidence>